<evidence type="ECO:0000256" key="4">
    <source>
        <dbReference type="ARBA" id="ARBA00022807"/>
    </source>
</evidence>
<comment type="caution">
    <text evidence="7">The sequence shown here is derived from an EMBL/GenBank/DDBJ whole genome shotgun (WGS) entry which is preliminary data.</text>
</comment>
<protein>
    <submittedName>
        <fullName evidence="7">NlpC/P60 family protein</fullName>
    </submittedName>
</protein>
<dbReference type="InterPro" id="IPR038765">
    <property type="entry name" value="Papain-like_cys_pep_sf"/>
</dbReference>
<evidence type="ECO:0000256" key="5">
    <source>
        <dbReference type="SAM" id="Phobius"/>
    </source>
</evidence>
<evidence type="ECO:0000259" key="6">
    <source>
        <dbReference type="PROSITE" id="PS51935"/>
    </source>
</evidence>
<keyword evidence="8" id="KW-1185">Reference proteome</keyword>
<proteinExistence type="inferred from homology"/>
<dbReference type="Gene3D" id="3.90.1720.10">
    <property type="entry name" value="endopeptidase domain like (from Nostoc punctiforme)"/>
    <property type="match status" value="1"/>
</dbReference>
<keyword evidence="5" id="KW-0472">Membrane</keyword>
<dbReference type="Proteomes" id="UP001603013">
    <property type="component" value="Unassembled WGS sequence"/>
</dbReference>
<name>A0ABW6YJA2_9ACTN</name>
<reference evidence="7 8" key="1">
    <citation type="submission" date="2024-10" db="EMBL/GenBank/DDBJ databases">
        <title>The Natural Products Discovery Center: Release of the First 8490 Sequenced Strains for Exploring Actinobacteria Biosynthetic Diversity.</title>
        <authorList>
            <person name="Kalkreuter E."/>
            <person name="Kautsar S.A."/>
            <person name="Yang D."/>
            <person name="Bader C.D."/>
            <person name="Teijaro C.N."/>
            <person name="Fluegel L."/>
            <person name="Davis C.M."/>
            <person name="Simpson J.R."/>
            <person name="Lauterbach L."/>
            <person name="Steele A.D."/>
            <person name="Gui C."/>
            <person name="Meng S."/>
            <person name="Li G."/>
            <person name="Viehrig K."/>
            <person name="Ye F."/>
            <person name="Su P."/>
            <person name="Kiefer A.F."/>
            <person name="Nichols A."/>
            <person name="Cepeda A.J."/>
            <person name="Yan W."/>
            <person name="Fan B."/>
            <person name="Jiang Y."/>
            <person name="Adhikari A."/>
            <person name="Zheng C.-J."/>
            <person name="Schuster L."/>
            <person name="Cowan T.M."/>
            <person name="Smanski M.J."/>
            <person name="Chevrette M.G."/>
            <person name="De Carvalho L.P.S."/>
            <person name="Shen B."/>
        </authorList>
    </citation>
    <scope>NUCLEOTIDE SEQUENCE [LARGE SCALE GENOMIC DNA]</scope>
    <source>
        <strain evidence="7 8">NPDC015755</strain>
    </source>
</reference>
<dbReference type="EMBL" id="JBIBSM010000018">
    <property type="protein sequence ID" value="MFF8279936.1"/>
    <property type="molecule type" value="Genomic_DNA"/>
</dbReference>
<evidence type="ECO:0000256" key="3">
    <source>
        <dbReference type="ARBA" id="ARBA00022801"/>
    </source>
</evidence>
<dbReference type="SUPFAM" id="SSF53955">
    <property type="entry name" value="Lysozyme-like"/>
    <property type="match status" value="1"/>
</dbReference>
<dbReference type="SUPFAM" id="SSF54001">
    <property type="entry name" value="Cysteine proteinases"/>
    <property type="match status" value="1"/>
</dbReference>
<gene>
    <name evidence="7" type="ORF">ACF05T_28185</name>
</gene>
<keyword evidence="5" id="KW-1133">Transmembrane helix</keyword>
<dbReference type="PANTHER" id="PTHR47359:SF3">
    <property type="entry name" value="NLP_P60 DOMAIN-CONTAINING PROTEIN-RELATED"/>
    <property type="match status" value="1"/>
</dbReference>
<feature type="domain" description="NlpC/P60" evidence="6">
    <location>
        <begin position="212"/>
        <end position="359"/>
    </location>
</feature>
<evidence type="ECO:0000313" key="7">
    <source>
        <dbReference type="EMBL" id="MFF8279936.1"/>
    </source>
</evidence>
<feature type="transmembrane region" description="Helical" evidence="5">
    <location>
        <begin position="6"/>
        <end position="27"/>
    </location>
</feature>
<dbReference type="RefSeq" id="WP_391936845.1">
    <property type="nucleotide sequence ID" value="NZ_JBIBSM010000018.1"/>
</dbReference>
<evidence type="ECO:0000256" key="1">
    <source>
        <dbReference type="ARBA" id="ARBA00007074"/>
    </source>
</evidence>
<keyword evidence="4" id="KW-0788">Thiol protease</keyword>
<keyword evidence="5" id="KW-0812">Transmembrane</keyword>
<keyword evidence="3" id="KW-0378">Hydrolase</keyword>
<dbReference type="CDD" id="cd13399">
    <property type="entry name" value="Slt35-like"/>
    <property type="match status" value="1"/>
</dbReference>
<evidence type="ECO:0000256" key="2">
    <source>
        <dbReference type="ARBA" id="ARBA00022670"/>
    </source>
</evidence>
<dbReference type="InterPro" id="IPR023346">
    <property type="entry name" value="Lysozyme-like_dom_sf"/>
</dbReference>
<organism evidence="7 8">
    <name type="scientific">Streptomyces lateritius</name>
    <dbReference type="NCBI Taxonomy" id="67313"/>
    <lineage>
        <taxon>Bacteria</taxon>
        <taxon>Bacillati</taxon>
        <taxon>Actinomycetota</taxon>
        <taxon>Actinomycetes</taxon>
        <taxon>Kitasatosporales</taxon>
        <taxon>Streptomycetaceae</taxon>
        <taxon>Streptomyces</taxon>
    </lineage>
</organism>
<evidence type="ECO:0000313" key="8">
    <source>
        <dbReference type="Proteomes" id="UP001603013"/>
    </source>
</evidence>
<dbReference type="InterPro" id="IPR008258">
    <property type="entry name" value="Transglycosylase_SLT_dom_1"/>
</dbReference>
<accession>A0ABW6YJA2</accession>
<dbReference type="PANTHER" id="PTHR47359">
    <property type="entry name" value="PEPTIDOGLYCAN DL-ENDOPEPTIDASE CWLO"/>
    <property type="match status" value="1"/>
</dbReference>
<dbReference type="InterPro" id="IPR051794">
    <property type="entry name" value="PG_Endopeptidase_C40"/>
</dbReference>
<comment type="similarity">
    <text evidence="1">Belongs to the peptidase C40 family.</text>
</comment>
<dbReference type="Gene3D" id="1.10.530.10">
    <property type="match status" value="1"/>
</dbReference>
<dbReference type="PROSITE" id="PS51935">
    <property type="entry name" value="NLPC_P60"/>
    <property type="match status" value="1"/>
</dbReference>
<sequence>MKALGAAVAIITIAILTAVSLIAMLLIEGDAEATEATDGGGGLQGVPGEFRPWILKAAAECNQPAMSPALLAAQIWQESKFKTSRDTATSSAGAQGPAQFMPGTWATWGRDSDGNGQASPWDIGDAVIAQGRLMCSLLAKAKNSGYSGDVRALALAGYNAGWGRVEQFKGVPPIWFAREKGQAEGQTYHYVKIILALIPRFQGPGMLEISGSGAGPDALRKAANRLGTPYAWGGGGPGGPSTGFCDDTNGYLNGQCSASSTVGFDCSSLVQYAYWPNTKLPRVAAAQYGATSNRPVSRDALKPGDLLFWSHGGSGAIYHVALYAGDGNVLHAPRTGRNVEIAPLTSAMPESDYYGATRP</sequence>
<dbReference type="InterPro" id="IPR000064">
    <property type="entry name" value="NLP_P60_dom"/>
</dbReference>
<dbReference type="Pfam" id="PF00877">
    <property type="entry name" value="NLPC_P60"/>
    <property type="match status" value="1"/>
</dbReference>
<keyword evidence="2" id="KW-0645">Protease</keyword>
<dbReference type="Pfam" id="PF01464">
    <property type="entry name" value="SLT"/>
    <property type="match status" value="1"/>
</dbReference>